<evidence type="ECO:0000256" key="9">
    <source>
        <dbReference type="ARBA" id="ARBA00024993"/>
    </source>
</evidence>
<dbReference type="InterPro" id="IPR001765">
    <property type="entry name" value="Carbonic_anhydrase"/>
</dbReference>
<feature type="transmembrane region" description="Helical" evidence="11">
    <location>
        <begin position="371"/>
        <end position="400"/>
    </location>
</feature>
<keyword evidence="5" id="KW-0862">Zinc</keyword>
<dbReference type="Gene3D" id="3.40.1050.10">
    <property type="entry name" value="Carbonic anhydrase"/>
    <property type="match status" value="1"/>
</dbReference>
<dbReference type="EC" id="4.2.1.1" evidence="3"/>
<evidence type="ECO:0000259" key="12">
    <source>
        <dbReference type="Pfam" id="PF00916"/>
    </source>
</evidence>
<sequence>MTADTHRSRTRTERLLAVARHDLPASLVVFLVAVPLSLGIAVTSGAPLVAGLVAAVVGGLVAGPLGGSVVQVSGPAAGLALVVAELVRTYGWRATCMITLMAGLLQVVLGAMRVARTALAVSPAVVHGMLAGVGVVIALAQLHVVLGGQPQRSAVENLVELPNQLVNNHSHAVAVGVLTIGLLMVWPRLPRVNVVPAPLAALVIASLTAGVFGWDVARADLAKGFADWVTPAAPRGDWHGIAGAVLLVALLAGVESLLCSVAADRMHSGPRADLDRELTGQGLANVVSGGLGGLPVAGVIVRTTANVRAGGRTRWSTTLHGLWVLLFAVGLSWTVTLIPLEALAALLVFIGARMVNLGTMRGLHGHGELPVYVLTMGAVVLIGLAEGVLVGLGLAALVALRRLTRVSVQVRLEPDDRWHVVVTGSLTFVGVPVLTDNLRAIPPGAAVDLDLNVDFMDNAAFEALHGWRMEHERAGGSVSIDEMHDEWYTSAARGTRASAAKTPPQAPERWWLPRAYRRGGPQSHLPIRHSGLWVSSAAAADDEDSGAVPDLVAGAEDFQRRTAPLVRPFLNRMARAQDPSHLFITCADSRVVPSLITASGPGDLFTVRNVGNFVPRHEAAARDDSVAAAIEYATTALNIRTITVCGHSGCGAMAAVLSAGVKTEGLPGLGRWLRHGDHTLARYILSAPDGPDEGPLDRLCRVNVAQQLDNLRTYPGVASLELSGRLELVGLYFDIASARVHILNPEGFTPVRAGSR</sequence>
<comment type="function">
    <text evidence="9">Catalyzes the reversible hydration of carbon dioxide to form bicarbonate.</text>
</comment>
<dbReference type="SUPFAM" id="SSF53056">
    <property type="entry name" value="beta-carbonic anhydrase, cab"/>
    <property type="match status" value="1"/>
</dbReference>
<keyword evidence="6 11" id="KW-1133">Transmembrane helix</keyword>
<dbReference type="SMART" id="SM00947">
    <property type="entry name" value="Pro_CA"/>
    <property type="match status" value="1"/>
</dbReference>
<feature type="transmembrane region" description="Helical" evidence="11">
    <location>
        <begin position="23"/>
        <end position="42"/>
    </location>
</feature>
<comment type="subcellular location">
    <subcellularLocation>
        <location evidence="1">Membrane</location>
        <topology evidence="1">Multi-pass membrane protein</topology>
    </subcellularLocation>
</comment>
<evidence type="ECO:0000256" key="7">
    <source>
        <dbReference type="ARBA" id="ARBA00023136"/>
    </source>
</evidence>
<comment type="caution">
    <text evidence="13">The sequence shown here is derived from an EMBL/GenBank/DDBJ whole genome shotgun (WGS) entry which is preliminary data.</text>
</comment>
<dbReference type="InterPro" id="IPR015892">
    <property type="entry name" value="Carbonic_anhydrase_CS"/>
</dbReference>
<dbReference type="InterPro" id="IPR011547">
    <property type="entry name" value="SLC26A/SulP_dom"/>
</dbReference>
<dbReference type="InterPro" id="IPR001902">
    <property type="entry name" value="SLC26A/SulP_fam"/>
</dbReference>
<evidence type="ECO:0000256" key="1">
    <source>
        <dbReference type="ARBA" id="ARBA00004141"/>
    </source>
</evidence>
<dbReference type="Pfam" id="PF00484">
    <property type="entry name" value="Pro_CA"/>
    <property type="match status" value="1"/>
</dbReference>
<proteinExistence type="inferred from homology"/>
<evidence type="ECO:0000256" key="10">
    <source>
        <dbReference type="ARBA" id="ARBA00048348"/>
    </source>
</evidence>
<keyword evidence="4 11" id="KW-0812">Transmembrane</keyword>
<feature type="transmembrane region" description="Helical" evidence="11">
    <location>
        <begin position="49"/>
        <end position="70"/>
    </location>
</feature>
<feature type="transmembrane region" description="Helical" evidence="11">
    <location>
        <begin position="282"/>
        <end position="301"/>
    </location>
</feature>
<dbReference type="PROSITE" id="PS00704">
    <property type="entry name" value="PROK_CO2_ANHYDRASE_1"/>
    <property type="match status" value="1"/>
</dbReference>
<feature type="transmembrane region" description="Helical" evidence="11">
    <location>
        <begin position="321"/>
        <end position="350"/>
    </location>
</feature>
<evidence type="ECO:0000313" key="13">
    <source>
        <dbReference type="EMBL" id="MFC6085168.1"/>
    </source>
</evidence>
<dbReference type="RefSeq" id="WP_380759017.1">
    <property type="nucleotide sequence ID" value="NZ_JBHSRF010000056.1"/>
</dbReference>
<feature type="transmembrane region" description="Helical" evidence="11">
    <location>
        <begin position="166"/>
        <end position="186"/>
    </location>
</feature>
<comment type="catalytic activity">
    <reaction evidence="10">
        <text>hydrogencarbonate + H(+) = CO2 + H2O</text>
        <dbReference type="Rhea" id="RHEA:10748"/>
        <dbReference type="ChEBI" id="CHEBI:15377"/>
        <dbReference type="ChEBI" id="CHEBI:15378"/>
        <dbReference type="ChEBI" id="CHEBI:16526"/>
        <dbReference type="ChEBI" id="CHEBI:17544"/>
        <dbReference type="EC" id="4.2.1.1"/>
    </reaction>
</comment>
<name>A0ABW1NP91_9ACTN</name>
<evidence type="ECO:0000256" key="11">
    <source>
        <dbReference type="SAM" id="Phobius"/>
    </source>
</evidence>
<dbReference type="InterPro" id="IPR036874">
    <property type="entry name" value="Carbonic_anhydrase_sf"/>
</dbReference>
<keyword evidence="8" id="KW-0456">Lyase</keyword>
<dbReference type="Proteomes" id="UP001596137">
    <property type="component" value="Unassembled WGS sequence"/>
</dbReference>
<comment type="similarity">
    <text evidence="2">Belongs to the beta-class carbonic anhydrase family.</text>
</comment>
<evidence type="ECO:0000256" key="3">
    <source>
        <dbReference type="ARBA" id="ARBA00012925"/>
    </source>
</evidence>
<organism evidence="13 14">
    <name type="scientific">Sphaerisporangium aureirubrum</name>
    <dbReference type="NCBI Taxonomy" id="1544736"/>
    <lineage>
        <taxon>Bacteria</taxon>
        <taxon>Bacillati</taxon>
        <taxon>Actinomycetota</taxon>
        <taxon>Actinomycetes</taxon>
        <taxon>Streptosporangiales</taxon>
        <taxon>Streptosporangiaceae</taxon>
        <taxon>Sphaerisporangium</taxon>
    </lineage>
</organism>
<feature type="transmembrane region" description="Helical" evidence="11">
    <location>
        <begin position="124"/>
        <end position="146"/>
    </location>
</feature>
<protein>
    <recommendedName>
        <fullName evidence="3">carbonic anhydrase</fullName>
        <ecNumber evidence="3">4.2.1.1</ecNumber>
    </recommendedName>
</protein>
<evidence type="ECO:0000256" key="6">
    <source>
        <dbReference type="ARBA" id="ARBA00022989"/>
    </source>
</evidence>
<keyword evidence="14" id="KW-1185">Reference proteome</keyword>
<dbReference type="EMBL" id="JBHSRF010000056">
    <property type="protein sequence ID" value="MFC6085168.1"/>
    <property type="molecule type" value="Genomic_DNA"/>
</dbReference>
<evidence type="ECO:0000256" key="4">
    <source>
        <dbReference type="ARBA" id="ARBA00022692"/>
    </source>
</evidence>
<evidence type="ECO:0000256" key="5">
    <source>
        <dbReference type="ARBA" id="ARBA00022833"/>
    </source>
</evidence>
<reference evidence="14" key="1">
    <citation type="journal article" date="2019" name="Int. J. Syst. Evol. Microbiol.">
        <title>The Global Catalogue of Microorganisms (GCM) 10K type strain sequencing project: providing services to taxonomists for standard genome sequencing and annotation.</title>
        <authorList>
            <consortium name="The Broad Institute Genomics Platform"/>
            <consortium name="The Broad Institute Genome Sequencing Center for Infectious Disease"/>
            <person name="Wu L."/>
            <person name="Ma J."/>
        </authorList>
    </citation>
    <scope>NUCLEOTIDE SEQUENCE [LARGE SCALE GENOMIC DNA]</scope>
    <source>
        <strain evidence="14">JCM 30346</strain>
    </source>
</reference>
<feature type="domain" description="SLC26A/SulP transporter" evidence="12">
    <location>
        <begin position="20"/>
        <end position="365"/>
    </location>
</feature>
<feature type="transmembrane region" description="Helical" evidence="11">
    <location>
        <begin position="193"/>
        <end position="214"/>
    </location>
</feature>
<dbReference type="PANTHER" id="PTHR11814">
    <property type="entry name" value="SULFATE TRANSPORTER"/>
    <property type="match status" value="1"/>
</dbReference>
<accession>A0ABW1NP91</accession>
<evidence type="ECO:0000256" key="8">
    <source>
        <dbReference type="ARBA" id="ARBA00023239"/>
    </source>
</evidence>
<evidence type="ECO:0000256" key="2">
    <source>
        <dbReference type="ARBA" id="ARBA00006217"/>
    </source>
</evidence>
<keyword evidence="7 11" id="KW-0472">Membrane</keyword>
<evidence type="ECO:0000313" key="14">
    <source>
        <dbReference type="Proteomes" id="UP001596137"/>
    </source>
</evidence>
<feature type="transmembrane region" description="Helical" evidence="11">
    <location>
        <begin position="90"/>
        <end position="112"/>
    </location>
</feature>
<feature type="transmembrane region" description="Helical" evidence="11">
    <location>
        <begin position="238"/>
        <end position="261"/>
    </location>
</feature>
<gene>
    <name evidence="13" type="ORF">ACFP1K_28665</name>
</gene>
<dbReference type="Pfam" id="PF00916">
    <property type="entry name" value="Sulfate_transp"/>
    <property type="match status" value="1"/>
</dbReference>